<dbReference type="Pfam" id="PF13359">
    <property type="entry name" value="DDE_Tnp_4"/>
    <property type="match status" value="1"/>
</dbReference>
<organism evidence="4 5">
    <name type="scientific">Dissostichus mawsoni</name>
    <name type="common">Antarctic cod</name>
    <dbReference type="NCBI Taxonomy" id="36200"/>
    <lineage>
        <taxon>Eukaryota</taxon>
        <taxon>Metazoa</taxon>
        <taxon>Chordata</taxon>
        <taxon>Craniata</taxon>
        <taxon>Vertebrata</taxon>
        <taxon>Euteleostomi</taxon>
        <taxon>Actinopterygii</taxon>
        <taxon>Neopterygii</taxon>
        <taxon>Teleostei</taxon>
        <taxon>Neoteleostei</taxon>
        <taxon>Acanthomorphata</taxon>
        <taxon>Eupercaria</taxon>
        <taxon>Perciformes</taxon>
        <taxon>Notothenioidei</taxon>
        <taxon>Nototheniidae</taxon>
        <taxon>Dissostichus</taxon>
    </lineage>
</organism>
<dbReference type="GO" id="GO:0046872">
    <property type="term" value="F:metal ion binding"/>
    <property type="evidence" value="ECO:0007669"/>
    <property type="project" value="UniProtKB-KW"/>
</dbReference>
<dbReference type="EMBL" id="JAAKFY010000020">
    <property type="protein sequence ID" value="KAF3841452.1"/>
    <property type="molecule type" value="Genomic_DNA"/>
</dbReference>
<dbReference type="OrthoDB" id="8928178at2759"/>
<evidence type="ECO:0000259" key="3">
    <source>
        <dbReference type="Pfam" id="PF13359"/>
    </source>
</evidence>
<dbReference type="InterPro" id="IPR027806">
    <property type="entry name" value="HARBI1_dom"/>
</dbReference>
<keyword evidence="2" id="KW-0479">Metal-binding</keyword>
<proteinExistence type="predicted"/>
<keyword evidence="5" id="KW-1185">Reference proteome</keyword>
<dbReference type="Proteomes" id="UP000518266">
    <property type="component" value="Unassembled WGS sequence"/>
</dbReference>
<evidence type="ECO:0000313" key="5">
    <source>
        <dbReference type="Proteomes" id="UP000518266"/>
    </source>
</evidence>
<evidence type="ECO:0000256" key="2">
    <source>
        <dbReference type="ARBA" id="ARBA00022723"/>
    </source>
</evidence>
<comment type="cofactor">
    <cofactor evidence="1">
        <name>a divalent metal cation</name>
        <dbReference type="ChEBI" id="CHEBI:60240"/>
    </cofactor>
</comment>
<evidence type="ECO:0000313" key="4">
    <source>
        <dbReference type="EMBL" id="KAF3841452.1"/>
    </source>
</evidence>
<accession>A0A7J5XWH7</accession>
<evidence type="ECO:0000256" key="1">
    <source>
        <dbReference type="ARBA" id="ARBA00001968"/>
    </source>
</evidence>
<name>A0A7J5XWH7_DISMA</name>
<feature type="non-terminal residue" evidence="4">
    <location>
        <position position="176"/>
    </location>
</feature>
<feature type="domain" description="DDE Tnp4" evidence="3">
    <location>
        <begin position="129"/>
        <end position="173"/>
    </location>
</feature>
<protein>
    <recommendedName>
        <fullName evidence="3">DDE Tnp4 domain-containing protein</fullName>
    </recommendedName>
</protein>
<comment type="caution">
    <text evidence="4">The sequence shown here is derived from an EMBL/GenBank/DDBJ whole genome shotgun (WGS) entry which is preliminary data.</text>
</comment>
<dbReference type="AlphaFoldDB" id="A0A7J5XWH7"/>
<gene>
    <name evidence="4" type="ORF">F7725_007314</name>
</gene>
<sequence length="176" mass="20864">MADTELAAAVWLTFQRNRANVQKRRARLRRLMAVCSQMERINIYANPNDNVPVVQIYMDKSKDLKFDYRLSRESIEALMTLLRREKTHGWVQHMEVLLVVYWLAHGLSYSVVSRVFDVPKTTVFVIVHRMGRVKARFNQHHARARLVVERAFGMMKARWRGIFFKALKVDHTFYPK</sequence>
<reference evidence="4 5" key="1">
    <citation type="submission" date="2020-03" db="EMBL/GenBank/DDBJ databases">
        <title>Dissostichus mawsoni Genome sequencing and assembly.</title>
        <authorList>
            <person name="Park H."/>
        </authorList>
    </citation>
    <scope>NUCLEOTIDE SEQUENCE [LARGE SCALE GENOMIC DNA]</scope>
    <source>
        <strain evidence="4">DM0001</strain>
        <tissue evidence="4">Muscle</tissue>
    </source>
</reference>